<reference evidence="1 2" key="1">
    <citation type="submission" date="2020-03" db="EMBL/GenBank/DDBJ databases">
        <authorList>
            <person name="Kim M.K."/>
        </authorList>
    </citation>
    <scope>NUCLEOTIDE SEQUENCE [LARGE SCALE GENOMIC DNA]</scope>
    <source>
        <strain evidence="1 2">BT328</strain>
    </source>
</reference>
<dbReference type="RefSeq" id="WP_167208458.1">
    <property type="nucleotide sequence ID" value="NZ_CP050063.1"/>
</dbReference>
<protein>
    <submittedName>
        <fullName evidence="1">Uncharacterized protein</fullName>
    </submittedName>
</protein>
<name>A0A6G9AMA3_9BACT</name>
<evidence type="ECO:0000313" key="2">
    <source>
        <dbReference type="Proteomes" id="UP000501802"/>
    </source>
</evidence>
<dbReference type="Proteomes" id="UP000501802">
    <property type="component" value="Chromosome"/>
</dbReference>
<gene>
    <name evidence="1" type="ORF">G8759_12645</name>
</gene>
<evidence type="ECO:0000313" key="1">
    <source>
        <dbReference type="EMBL" id="QIP13415.1"/>
    </source>
</evidence>
<sequence length="111" mass="12919">MLNLGRFSIIYIAQNQYCQISCASSFDVKARQQELVIDEHIEFLGVYDAKTELFQWEPIRQHFYDQLSIEEQGHLGSQLIEIAKRLRQQQQQRTIPGLAQSPLYSGFINSL</sequence>
<accession>A0A6G9AMA3</accession>
<organism evidence="1 2">
    <name type="scientific">Spirosoma aureum</name>
    <dbReference type="NCBI Taxonomy" id="2692134"/>
    <lineage>
        <taxon>Bacteria</taxon>
        <taxon>Pseudomonadati</taxon>
        <taxon>Bacteroidota</taxon>
        <taxon>Cytophagia</taxon>
        <taxon>Cytophagales</taxon>
        <taxon>Cytophagaceae</taxon>
        <taxon>Spirosoma</taxon>
    </lineage>
</organism>
<dbReference type="AlphaFoldDB" id="A0A6G9AMA3"/>
<keyword evidence="2" id="KW-1185">Reference proteome</keyword>
<proteinExistence type="predicted"/>
<dbReference type="KEGG" id="spib:G8759_12645"/>
<dbReference type="EMBL" id="CP050063">
    <property type="protein sequence ID" value="QIP13415.1"/>
    <property type="molecule type" value="Genomic_DNA"/>
</dbReference>